<reference evidence="1 2" key="2">
    <citation type="journal article" date="2022" name="Mol. Ecol. Resour.">
        <title>The genomes of chicory, endive, great burdock and yacon provide insights into Asteraceae paleo-polyploidization history and plant inulin production.</title>
        <authorList>
            <person name="Fan W."/>
            <person name="Wang S."/>
            <person name="Wang H."/>
            <person name="Wang A."/>
            <person name="Jiang F."/>
            <person name="Liu H."/>
            <person name="Zhao H."/>
            <person name="Xu D."/>
            <person name="Zhang Y."/>
        </authorList>
    </citation>
    <scope>NUCLEOTIDE SEQUENCE [LARGE SCALE GENOMIC DNA]</scope>
    <source>
        <strain evidence="2">cv. Yunnan</strain>
        <tissue evidence="1">Leaves</tissue>
    </source>
</reference>
<name>A0ACB9A445_9ASTR</name>
<reference evidence="2" key="1">
    <citation type="journal article" date="2022" name="Mol. Ecol. Resour.">
        <title>The genomes of chicory, endive, great burdock and yacon provide insights into Asteraceae palaeo-polyploidization history and plant inulin production.</title>
        <authorList>
            <person name="Fan W."/>
            <person name="Wang S."/>
            <person name="Wang H."/>
            <person name="Wang A."/>
            <person name="Jiang F."/>
            <person name="Liu H."/>
            <person name="Zhao H."/>
            <person name="Xu D."/>
            <person name="Zhang Y."/>
        </authorList>
    </citation>
    <scope>NUCLEOTIDE SEQUENCE [LARGE SCALE GENOMIC DNA]</scope>
    <source>
        <strain evidence="2">cv. Yunnan</strain>
    </source>
</reference>
<organism evidence="1 2">
    <name type="scientific">Smallanthus sonchifolius</name>
    <dbReference type="NCBI Taxonomy" id="185202"/>
    <lineage>
        <taxon>Eukaryota</taxon>
        <taxon>Viridiplantae</taxon>
        <taxon>Streptophyta</taxon>
        <taxon>Embryophyta</taxon>
        <taxon>Tracheophyta</taxon>
        <taxon>Spermatophyta</taxon>
        <taxon>Magnoliopsida</taxon>
        <taxon>eudicotyledons</taxon>
        <taxon>Gunneridae</taxon>
        <taxon>Pentapetalae</taxon>
        <taxon>asterids</taxon>
        <taxon>campanulids</taxon>
        <taxon>Asterales</taxon>
        <taxon>Asteraceae</taxon>
        <taxon>Asteroideae</taxon>
        <taxon>Heliantheae alliance</taxon>
        <taxon>Millerieae</taxon>
        <taxon>Smallanthus</taxon>
    </lineage>
</organism>
<sequence>MTTPVVKKKMKDVQKSNVSLNSVSSSSSSTWHPRTKSVPLSTNSRNARVCNGKLAAKQTRVVLEKKDATREKMSVDHLSELFMLVLYEKSVNEQARSNDLKAVELGLTVINLKLKEAQIVVDYVSKFWGD</sequence>
<gene>
    <name evidence="1" type="ORF">L1987_74522</name>
</gene>
<evidence type="ECO:0000313" key="1">
    <source>
        <dbReference type="EMBL" id="KAI3704306.1"/>
    </source>
</evidence>
<dbReference type="EMBL" id="CM042042">
    <property type="protein sequence ID" value="KAI3704306.1"/>
    <property type="molecule type" value="Genomic_DNA"/>
</dbReference>
<evidence type="ECO:0000313" key="2">
    <source>
        <dbReference type="Proteomes" id="UP001056120"/>
    </source>
</evidence>
<protein>
    <submittedName>
        <fullName evidence="1">Uncharacterized protein</fullName>
    </submittedName>
</protein>
<comment type="caution">
    <text evidence="1">The sequence shown here is derived from an EMBL/GenBank/DDBJ whole genome shotgun (WGS) entry which is preliminary data.</text>
</comment>
<proteinExistence type="predicted"/>
<dbReference type="Proteomes" id="UP001056120">
    <property type="component" value="Linkage Group LG25"/>
</dbReference>
<accession>A0ACB9A445</accession>
<keyword evidence="2" id="KW-1185">Reference proteome</keyword>